<dbReference type="InterPro" id="IPR005762">
    <property type="entry name" value="MurD"/>
</dbReference>
<comment type="subcellular location">
    <subcellularLocation>
        <location evidence="1 9 10">Cytoplasm</location>
    </subcellularLocation>
</comment>
<dbReference type="SUPFAM" id="SSF51984">
    <property type="entry name" value="MurCD N-terminal domain"/>
    <property type="match status" value="1"/>
</dbReference>
<evidence type="ECO:0000259" key="11">
    <source>
        <dbReference type="Pfam" id="PF02875"/>
    </source>
</evidence>
<name>A0A939QDG8_9MICO</name>
<dbReference type="NCBIfam" id="TIGR01087">
    <property type="entry name" value="murD"/>
    <property type="match status" value="1"/>
</dbReference>
<organism evidence="13 14">
    <name type="scientific">Leucobacter tardus</name>
    <dbReference type="NCBI Taxonomy" id="501483"/>
    <lineage>
        <taxon>Bacteria</taxon>
        <taxon>Bacillati</taxon>
        <taxon>Actinomycetota</taxon>
        <taxon>Actinomycetes</taxon>
        <taxon>Micrococcales</taxon>
        <taxon>Microbacteriaceae</taxon>
        <taxon>Leucobacter</taxon>
    </lineage>
</organism>
<dbReference type="RefSeq" id="WP_208238280.1">
    <property type="nucleotide sequence ID" value="NZ_BAAAQU010000002.1"/>
</dbReference>
<dbReference type="AlphaFoldDB" id="A0A939QDG8"/>
<dbReference type="GO" id="GO:0051301">
    <property type="term" value="P:cell division"/>
    <property type="evidence" value="ECO:0007669"/>
    <property type="project" value="UniProtKB-KW"/>
</dbReference>
<dbReference type="EC" id="6.3.2.9" evidence="9 10"/>
<dbReference type="Proteomes" id="UP000668403">
    <property type="component" value="Unassembled WGS sequence"/>
</dbReference>
<dbReference type="PROSITE" id="PS01011">
    <property type="entry name" value="FOLYLPOLYGLU_SYNT_1"/>
    <property type="match status" value="1"/>
</dbReference>
<sequence length="504" mass="53621">MTADARERVLALTSWHHDWSGVRVAVLGLGVTGFSVADTLVELGARVRVISGRPDPDRERLLDVIGAERATLDGDDAQLEDLRAFNPELVVVSPGYRPDHPLTTWAADRGTVVWGDIELGWRLRDKTDRIADWICITGTNGKTTTTQLTAHMLVAGGLRATPAGNIGTPILDAVRDPEGYDAIVVELSSFQLERLGVISPYASVCLNIADDHLDWHGGAEAYRAAKAKVYAGTQVACVYNRADRATEQMVEEAEVVEGARAISFGLDVPPPSGFGIVEGLLVDRGFHAERRDNAFELVSLEELRNRGLGAPHIVQDILAAAALARARGVEPAEIAAAVLAFTPDPHRSEHVATIEGVTWIDDSKATNAHAANASLQALERVVWVVGGLLKGVNIDDLVRTHARRLRGAVVIGAERAELLAALERHAPGVPVSEIAHADAGAVMSAAVTAARRIAGPGDTVLLSPAAASMDQFSDYADRGRRFQHAVRGLGGGETDDESADGDLG</sequence>
<keyword evidence="14" id="KW-1185">Reference proteome</keyword>
<evidence type="ECO:0000256" key="2">
    <source>
        <dbReference type="ARBA" id="ARBA00004752"/>
    </source>
</evidence>
<keyword evidence="5 9" id="KW-0132">Cell division</keyword>
<keyword evidence="6 9" id="KW-0547">Nucleotide-binding</keyword>
<dbReference type="EMBL" id="JAGFBF010000005">
    <property type="protein sequence ID" value="MBO2989776.1"/>
    <property type="molecule type" value="Genomic_DNA"/>
</dbReference>
<keyword evidence="4 9" id="KW-0436">Ligase</keyword>
<gene>
    <name evidence="9" type="primary">murD</name>
    <name evidence="13" type="ORF">J4H85_07185</name>
</gene>
<keyword evidence="9 10" id="KW-0133">Cell shape</keyword>
<evidence type="ECO:0000256" key="1">
    <source>
        <dbReference type="ARBA" id="ARBA00004496"/>
    </source>
</evidence>
<keyword evidence="3 9" id="KW-0963">Cytoplasm</keyword>
<dbReference type="GO" id="GO:0009252">
    <property type="term" value="P:peptidoglycan biosynthetic process"/>
    <property type="evidence" value="ECO:0007669"/>
    <property type="project" value="UniProtKB-UniRule"/>
</dbReference>
<proteinExistence type="inferred from homology"/>
<dbReference type="PANTHER" id="PTHR43692:SF1">
    <property type="entry name" value="UDP-N-ACETYLMURAMOYLALANINE--D-GLUTAMATE LIGASE"/>
    <property type="match status" value="1"/>
</dbReference>
<dbReference type="HAMAP" id="MF_00639">
    <property type="entry name" value="MurD"/>
    <property type="match status" value="1"/>
</dbReference>
<evidence type="ECO:0000256" key="7">
    <source>
        <dbReference type="ARBA" id="ARBA00022840"/>
    </source>
</evidence>
<evidence type="ECO:0000256" key="6">
    <source>
        <dbReference type="ARBA" id="ARBA00022741"/>
    </source>
</evidence>
<dbReference type="Gene3D" id="3.40.1190.10">
    <property type="entry name" value="Mur-like, catalytic domain"/>
    <property type="match status" value="1"/>
</dbReference>
<feature type="domain" description="Mur ligase central" evidence="12">
    <location>
        <begin position="136"/>
        <end position="267"/>
    </location>
</feature>
<comment type="pathway">
    <text evidence="2 9 10">Cell wall biogenesis; peptidoglycan biosynthesis.</text>
</comment>
<comment type="caution">
    <text evidence="13">The sequence shown here is derived from an EMBL/GenBank/DDBJ whole genome shotgun (WGS) entry which is preliminary data.</text>
</comment>
<keyword evidence="8 9" id="KW-0131">Cell cycle</keyword>
<evidence type="ECO:0000256" key="8">
    <source>
        <dbReference type="ARBA" id="ARBA00023306"/>
    </source>
</evidence>
<evidence type="ECO:0000259" key="12">
    <source>
        <dbReference type="Pfam" id="PF08245"/>
    </source>
</evidence>
<feature type="binding site" evidence="9">
    <location>
        <begin position="138"/>
        <end position="144"/>
    </location>
    <ligand>
        <name>ATP</name>
        <dbReference type="ChEBI" id="CHEBI:30616"/>
    </ligand>
</feature>
<accession>A0A939QDG8</accession>
<evidence type="ECO:0000256" key="3">
    <source>
        <dbReference type="ARBA" id="ARBA00022490"/>
    </source>
</evidence>
<dbReference type="InterPro" id="IPR013221">
    <property type="entry name" value="Mur_ligase_cen"/>
</dbReference>
<dbReference type="Pfam" id="PF08245">
    <property type="entry name" value="Mur_ligase_M"/>
    <property type="match status" value="1"/>
</dbReference>
<dbReference type="GO" id="GO:0004326">
    <property type="term" value="F:tetrahydrofolylpolyglutamate synthase activity"/>
    <property type="evidence" value="ECO:0007669"/>
    <property type="project" value="InterPro"/>
</dbReference>
<dbReference type="Gene3D" id="3.40.50.720">
    <property type="entry name" value="NAD(P)-binding Rossmann-like Domain"/>
    <property type="match status" value="1"/>
</dbReference>
<feature type="domain" description="Mur ligase C-terminal" evidence="11">
    <location>
        <begin position="346"/>
        <end position="465"/>
    </location>
</feature>
<dbReference type="SUPFAM" id="SSF53244">
    <property type="entry name" value="MurD-like peptide ligases, peptide-binding domain"/>
    <property type="match status" value="1"/>
</dbReference>
<comment type="catalytic activity">
    <reaction evidence="9 10">
        <text>UDP-N-acetyl-alpha-D-muramoyl-L-alanine + D-glutamate + ATP = UDP-N-acetyl-alpha-D-muramoyl-L-alanyl-D-glutamate + ADP + phosphate + H(+)</text>
        <dbReference type="Rhea" id="RHEA:16429"/>
        <dbReference type="ChEBI" id="CHEBI:15378"/>
        <dbReference type="ChEBI" id="CHEBI:29986"/>
        <dbReference type="ChEBI" id="CHEBI:30616"/>
        <dbReference type="ChEBI" id="CHEBI:43474"/>
        <dbReference type="ChEBI" id="CHEBI:83898"/>
        <dbReference type="ChEBI" id="CHEBI:83900"/>
        <dbReference type="ChEBI" id="CHEBI:456216"/>
        <dbReference type="EC" id="6.3.2.9"/>
    </reaction>
</comment>
<dbReference type="InterPro" id="IPR018109">
    <property type="entry name" value="Folylpolyglutamate_synth_CS"/>
</dbReference>
<dbReference type="Pfam" id="PF02875">
    <property type="entry name" value="Mur_ligase_C"/>
    <property type="match status" value="1"/>
</dbReference>
<comment type="similarity">
    <text evidence="9">Belongs to the MurCDEF family.</text>
</comment>
<reference evidence="13" key="1">
    <citation type="submission" date="2021-03" db="EMBL/GenBank/DDBJ databases">
        <title>Leucobacter chromiisoli sp. nov., isolated from chromium-containing soil of chemical plant.</title>
        <authorList>
            <person name="Xu Z."/>
        </authorList>
    </citation>
    <scope>NUCLEOTIDE SEQUENCE</scope>
    <source>
        <strain evidence="13">K 70/01</strain>
    </source>
</reference>
<dbReference type="SUPFAM" id="SSF53623">
    <property type="entry name" value="MurD-like peptide ligases, catalytic domain"/>
    <property type="match status" value="1"/>
</dbReference>
<dbReference type="GO" id="GO:0008764">
    <property type="term" value="F:UDP-N-acetylmuramoylalanine-D-glutamate ligase activity"/>
    <property type="evidence" value="ECO:0007669"/>
    <property type="project" value="UniProtKB-UniRule"/>
</dbReference>
<comment type="function">
    <text evidence="9 10">Cell wall formation. Catalyzes the addition of glutamate to the nucleotide precursor UDP-N-acetylmuramoyl-L-alanine (UMA).</text>
</comment>
<keyword evidence="9 10" id="KW-0573">Peptidoglycan synthesis</keyword>
<dbReference type="GO" id="GO:0071555">
    <property type="term" value="P:cell wall organization"/>
    <property type="evidence" value="ECO:0007669"/>
    <property type="project" value="UniProtKB-KW"/>
</dbReference>
<dbReference type="GO" id="GO:0005524">
    <property type="term" value="F:ATP binding"/>
    <property type="evidence" value="ECO:0007669"/>
    <property type="project" value="UniProtKB-UniRule"/>
</dbReference>
<dbReference type="Gene3D" id="3.90.190.20">
    <property type="entry name" value="Mur ligase, C-terminal domain"/>
    <property type="match status" value="1"/>
</dbReference>
<evidence type="ECO:0000313" key="13">
    <source>
        <dbReference type="EMBL" id="MBO2989776.1"/>
    </source>
</evidence>
<dbReference type="InterPro" id="IPR036615">
    <property type="entry name" value="Mur_ligase_C_dom_sf"/>
</dbReference>
<evidence type="ECO:0000313" key="14">
    <source>
        <dbReference type="Proteomes" id="UP000668403"/>
    </source>
</evidence>
<evidence type="ECO:0000256" key="4">
    <source>
        <dbReference type="ARBA" id="ARBA00022598"/>
    </source>
</evidence>
<dbReference type="InterPro" id="IPR036565">
    <property type="entry name" value="Mur-like_cat_sf"/>
</dbReference>
<evidence type="ECO:0000256" key="9">
    <source>
        <dbReference type="HAMAP-Rule" id="MF_00639"/>
    </source>
</evidence>
<protein>
    <recommendedName>
        <fullName evidence="9 10">UDP-N-acetylmuramoylalanine--D-glutamate ligase</fullName>
        <ecNumber evidence="9 10">6.3.2.9</ecNumber>
    </recommendedName>
    <alternativeName>
        <fullName evidence="9">D-glutamic acid-adding enzyme</fullName>
    </alternativeName>
    <alternativeName>
        <fullName evidence="9">UDP-N-acetylmuramoyl-L-alanyl-D-glutamate synthetase</fullName>
    </alternativeName>
</protein>
<dbReference type="Pfam" id="PF21799">
    <property type="entry name" value="MurD-like_N"/>
    <property type="match status" value="1"/>
</dbReference>
<dbReference type="GO" id="GO:0005737">
    <property type="term" value="C:cytoplasm"/>
    <property type="evidence" value="ECO:0007669"/>
    <property type="project" value="UniProtKB-SubCell"/>
</dbReference>
<keyword evidence="7 9" id="KW-0067">ATP-binding</keyword>
<keyword evidence="9 10" id="KW-0961">Cell wall biogenesis/degradation</keyword>
<evidence type="ECO:0000256" key="10">
    <source>
        <dbReference type="RuleBase" id="RU003664"/>
    </source>
</evidence>
<dbReference type="GO" id="GO:0008360">
    <property type="term" value="P:regulation of cell shape"/>
    <property type="evidence" value="ECO:0007669"/>
    <property type="project" value="UniProtKB-KW"/>
</dbReference>
<dbReference type="PANTHER" id="PTHR43692">
    <property type="entry name" value="UDP-N-ACETYLMURAMOYLALANINE--D-GLUTAMATE LIGASE"/>
    <property type="match status" value="1"/>
</dbReference>
<evidence type="ECO:0000256" key="5">
    <source>
        <dbReference type="ARBA" id="ARBA00022618"/>
    </source>
</evidence>
<dbReference type="InterPro" id="IPR004101">
    <property type="entry name" value="Mur_ligase_C"/>
</dbReference>